<name>A0A069CV13_WEIOS</name>
<dbReference type="RefSeq" id="WP_027699282.1">
    <property type="nucleotide sequence ID" value="NZ_DF820491.1"/>
</dbReference>
<evidence type="ECO:0000313" key="4">
    <source>
        <dbReference type="Proteomes" id="UP000030643"/>
    </source>
</evidence>
<dbReference type="HAMAP" id="MF_01448">
    <property type="entry name" value="UPF0473"/>
    <property type="match status" value="1"/>
</dbReference>
<reference evidence="4" key="1">
    <citation type="journal article" date="2014" name="Genome Announc.">
        <title>Draft genome sequence of Weissella oryzae SG25T, isolated from fermented rice grains.</title>
        <authorList>
            <person name="Tanizawa Y."/>
            <person name="Fujisawa T."/>
            <person name="Mochizuki T."/>
            <person name="Kaminuma E."/>
            <person name="Suzuki Y."/>
            <person name="Nakamura Y."/>
            <person name="Tohno M."/>
        </authorList>
    </citation>
    <scope>NUCLEOTIDE SEQUENCE [LARGE SCALE GENOMIC DNA]</scope>
    <source>
        <strain evidence="4">DSM 25784 / JCM 18191 / LMG 30913 / SG25</strain>
    </source>
</reference>
<proteinExistence type="inferred from homology"/>
<dbReference type="InterPro" id="IPR009711">
    <property type="entry name" value="UPF0473"/>
</dbReference>
<evidence type="ECO:0000313" key="3">
    <source>
        <dbReference type="EMBL" id="GAK31279.1"/>
    </source>
</evidence>
<comment type="similarity">
    <text evidence="1 2">Belongs to the UPF0473 family.</text>
</comment>
<dbReference type="OrthoDB" id="2086132at2"/>
<dbReference type="STRING" id="1329250.WOSG25_081120"/>
<protein>
    <recommendedName>
        <fullName evidence="2">UPF0473 protein WOSG25_081120</fullName>
    </recommendedName>
</protein>
<dbReference type="EMBL" id="DF820491">
    <property type="protein sequence ID" value="GAK31279.1"/>
    <property type="molecule type" value="Genomic_DNA"/>
</dbReference>
<dbReference type="AlphaFoldDB" id="A0A069CV13"/>
<evidence type="ECO:0000256" key="2">
    <source>
        <dbReference type="HAMAP-Rule" id="MF_01448"/>
    </source>
</evidence>
<gene>
    <name evidence="3" type="ORF">WOSG25_081120</name>
</gene>
<dbReference type="Pfam" id="PF06949">
    <property type="entry name" value="DUF1292"/>
    <property type="match status" value="1"/>
</dbReference>
<organism evidence="3 4">
    <name type="scientific">Weissella oryzae (strain DSM 25784 / JCM 18191 / LMG 30913 / SG25)</name>
    <dbReference type="NCBI Taxonomy" id="1329250"/>
    <lineage>
        <taxon>Bacteria</taxon>
        <taxon>Bacillati</taxon>
        <taxon>Bacillota</taxon>
        <taxon>Bacilli</taxon>
        <taxon>Lactobacillales</taxon>
        <taxon>Lactobacillaceae</taxon>
        <taxon>Weissella</taxon>
    </lineage>
</organism>
<sequence>MAEIEPEIYVLEDEAGREVEFTELFSFKADNNGKTYIILKALDPEVEGVLAYTVNPEDEAGELIPLETEAEFDMVEEVMNTILNNPEL</sequence>
<dbReference type="PANTHER" id="PTHR40066">
    <property type="entry name" value="UPF0473 PROTEIN CBO2561/CLC_2432"/>
    <property type="match status" value="1"/>
</dbReference>
<keyword evidence="4" id="KW-1185">Reference proteome</keyword>
<dbReference type="Proteomes" id="UP000030643">
    <property type="component" value="Unassembled WGS sequence"/>
</dbReference>
<accession>A0A069CV13</accession>
<evidence type="ECO:0000256" key="1">
    <source>
        <dbReference type="ARBA" id="ARBA00008439"/>
    </source>
</evidence>
<dbReference type="PANTHER" id="PTHR40066:SF1">
    <property type="entry name" value="UPF0473 PROTEIN CBO2561_CLC_2432"/>
    <property type="match status" value="1"/>
</dbReference>